<dbReference type="EMBL" id="HG994584">
    <property type="protein sequence ID" value="CAF2934611.1"/>
    <property type="molecule type" value="Genomic_DNA"/>
</dbReference>
<organism evidence="2 3">
    <name type="scientific">Lepeophtheirus salmonis</name>
    <name type="common">Salmon louse</name>
    <name type="synonym">Caligus salmonis</name>
    <dbReference type="NCBI Taxonomy" id="72036"/>
    <lineage>
        <taxon>Eukaryota</taxon>
        <taxon>Metazoa</taxon>
        <taxon>Ecdysozoa</taxon>
        <taxon>Arthropoda</taxon>
        <taxon>Crustacea</taxon>
        <taxon>Multicrustacea</taxon>
        <taxon>Hexanauplia</taxon>
        <taxon>Copepoda</taxon>
        <taxon>Siphonostomatoida</taxon>
        <taxon>Caligidae</taxon>
        <taxon>Lepeophtheirus</taxon>
    </lineage>
</organism>
<gene>
    <name evidence="2" type="ORF">LSAA_10188</name>
</gene>
<evidence type="ECO:0000313" key="3">
    <source>
        <dbReference type="Proteomes" id="UP000675881"/>
    </source>
</evidence>
<feature type="compositionally biased region" description="Low complexity" evidence="1">
    <location>
        <begin position="114"/>
        <end position="132"/>
    </location>
</feature>
<keyword evidence="3" id="KW-1185">Reference proteome</keyword>
<feature type="region of interest" description="Disordered" evidence="1">
    <location>
        <begin position="102"/>
        <end position="132"/>
    </location>
</feature>
<feature type="compositionally biased region" description="Basic and acidic residues" evidence="1">
    <location>
        <begin position="102"/>
        <end position="113"/>
    </location>
</feature>
<sequence length="151" mass="17620">MRKEIIDDKWEAVIDKWKAETLGIKEEAEKEFGYMEGDEEELSEEEIATVDKSETDANTIKEVVEKESDKEELFLDSRNLSKECFQVIELAEPILVYKNKRDKDKKSKNRTERSTSSCSFLTSSNTSYTNSTSRCRYPQFIRAFTEKETSK</sequence>
<name>A0A7R8CUF6_LEPSM</name>
<reference evidence="2" key="1">
    <citation type="submission" date="2021-02" db="EMBL/GenBank/DDBJ databases">
        <authorList>
            <person name="Bekaert M."/>
        </authorList>
    </citation>
    <scope>NUCLEOTIDE SEQUENCE</scope>
    <source>
        <strain evidence="2">IoA-00</strain>
    </source>
</reference>
<protein>
    <submittedName>
        <fullName evidence="2">(salmon louse) hypothetical protein</fullName>
    </submittedName>
</protein>
<evidence type="ECO:0000313" key="2">
    <source>
        <dbReference type="EMBL" id="CAF2934611.1"/>
    </source>
</evidence>
<accession>A0A7R8CUF6</accession>
<proteinExistence type="predicted"/>
<dbReference type="AlphaFoldDB" id="A0A7R8CUF6"/>
<dbReference type="Proteomes" id="UP000675881">
    <property type="component" value="Chromosome 5"/>
</dbReference>
<evidence type="ECO:0000256" key="1">
    <source>
        <dbReference type="SAM" id="MobiDB-lite"/>
    </source>
</evidence>